<organism evidence="2 3">
    <name type="scientific">Leishmania braziliensis MHOM/BR/75/M2904</name>
    <dbReference type="NCBI Taxonomy" id="420245"/>
    <lineage>
        <taxon>Eukaryota</taxon>
        <taxon>Discoba</taxon>
        <taxon>Euglenozoa</taxon>
        <taxon>Kinetoplastea</taxon>
        <taxon>Metakinetoplastina</taxon>
        <taxon>Trypanosomatida</taxon>
        <taxon>Trypanosomatidae</taxon>
        <taxon>Leishmaniinae</taxon>
        <taxon>Leishmania</taxon>
        <taxon>Leishmania braziliensis species complex</taxon>
    </lineage>
</organism>
<accession>A0A3P3Z4L2</accession>
<dbReference type="EMBL" id="LS997619">
    <property type="protein sequence ID" value="SYZ65157.1"/>
    <property type="molecule type" value="Genomic_DNA"/>
</dbReference>
<dbReference type="RefSeq" id="XP_001563404.1">
    <property type="nucleotide sequence ID" value="XM_001563354.1"/>
</dbReference>
<evidence type="ECO:0000313" key="2">
    <source>
        <dbReference type="EMBL" id="SYZ65157.1"/>
    </source>
</evidence>
<gene>
    <name evidence="2" type="ORF">LBRM2904_20.1960</name>
</gene>
<dbReference type="InterPro" id="IPR008907">
    <property type="entry name" value="TPP/p25"/>
</dbReference>
<dbReference type="GO" id="GO:0001578">
    <property type="term" value="P:microtubule bundle formation"/>
    <property type="evidence" value="ECO:0007669"/>
    <property type="project" value="TreeGrafter"/>
</dbReference>
<dbReference type="VEuPathDB" id="TriTrypDB:LbrM.14.1180"/>
<dbReference type="AlphaFoldDB" id="A0A3P3Z4L2"/>
<dbReference type="GO" id="GO:0005874">
    <property type="term" value="C:microtubule"/>
    <property type="evidence" value="ECO:0007669"/>
    <property type="project" value="TreeGrafter"/>
</dbReference>
<dbReference type="InterPro" id="IPR011992">
    <property type="entry name" value="EF-hand-dom_pair"/>
</dbReference>
<reference evidence="2 3" key="1">
    <citation type="submission" date="2018-09" db="EMBL/GenBank/DDBJ databases">
        <authorList>
            <person name="Peiro R."/>
            <person name="Begona"/>
            <person name="Cbmso G."/>
            <person name="Lopez M."/>
            <person name="Gonzalez S."/>
        </authorList>
    </citation>
    <scope>NUCLEOTIDE SEQUENCE [LARGE SCALE GENOMIC DNA]</scope>
</reference>
<evidence type="ECO:0000313" key="3">
    <source>
        <dbReference type="Proteomes" id="UP000319462"/>
    </source>
</evidence>
<name>A0A3P3Z4L2_LEIBR</name>
<protein>
    <submittedName>
        <fullName evidence="2">p25-alpha</fullName>
    </submittedName>
</protein>
<dbReference type="Proteomes" id="UP000319462">
    <property type="component" value="Chromosome 20"/>
</dbReference>
<sequence length="188" mass="21043">MRPRFYFFRSRINYLIEDPETIFEAFASFGSGPSKEMDNSHFSKMLKECKIIGKTFTSTDADLLFSKVKAKEARRISFTEFKEKAIPEVAAKMKKTPEEIETMITNAAPKSNSTKADAVRFHDDKSTYTGAAKQGGPTNVDRNAGSLAGVVDRRQPTLCGCVIMLYEPRSGKSSTLDSQAQRRDIESF</sequence>
<dbReference type="PANTHER" id="PTHR12932">
    <property type="entry name" value="P25 ALPHA-RELATED"/>
    <property type="match status" value="1"/>
</dbReference>
<dbReference type="GO" id="GO:0046785">
    <property type="term" value="P:microtubule polymerization"/>
    <property type="evidence" value="ECO:0007669"/>
    <property type="project" value="InterPro"/>
</dbReference>
<proteinExistence type="inferred from homology"/>
<dbReference type="KEGG" id="lbz:LBRM_14_1180"/>
<dbReference type="PANTHER" id="PTHR12932:SF9">
    <property type="entry name" value="TUBULIN POLYMERIZATION-PROMOTING PROTEIN HOMOLOG"/>
    <property type="match status" value="1"/>
</dbReference>
<dbReference type="SUPFAM" id="SSF47473">
    <property type="entry name" value="EF-hand"/>
    <property type="match status" value="1"/>
</dbReference>
<dbReference type="Pfam" id="PF05517">
    <property type="entry name" value="p25-alpha"/>
    <property type="match status" value="1"/>
</dbReference>
<dbReference type="GO" id="GO:0032273">
    <property type="term" value="P:positive regulation of protein polymerization"/>
    <property type="evidence" value="ECO:0007669"/>
    <property type="project" value="TreeGrafter"/>
</dbReference>
<dbReference type="Gene3D" id="1.10.238.10">
    <property type="entry name" value="EF-hand"/>
    <property type="match status" value="1"/>
</dbReference>
<evidence type="ECO:0000256" key="1">
    <source>
        <dbReference type="ARBA" id="ARBA00010994"/>
    </source>
</evidence>
<dbReference type="GO" id="GO:0015631">
    <property type="term" value="F:tubulin binding"/>
    <property type="evidence" value="ECO:0007669"/>
    <property type="project" value="InterPro"/>
</dbReference>
<comment type="similarity">
    <text evidence="1">Belongs to the TPPP family.</text>
</comment>